<comment type="similarity">
    <text evidence="4 14">Belongs to the glycosyl hydrolase 13 family.</text>
</comment>
<dbReference type="InterPro" id="IPR013780">
    <property type="entry name" value="Glyco_hydro_b"/>
</dbReference>
<feature type="chain" id="PRO_5043979744" description="Alpha-amylase" evidence="16">
    <location>
        <begin position="27"/>
        <end position="497"/>
    </location>
</feature>
<dbReference type="InterPro" id="IPR017853">
    <property type="entry name" value="GH"/>
</dbReference>
<evidence type="ECO:0000256" key="1">
    <source>
        <dbReference type="ARBA" id="ARBA00000548"/>
    </source>
</evidence>
<evidence type="ECO:0000259" key="17">
    <source>
        <dbReference type="SMART" id="SM00632"/>
    </source>
</evidence>
<dbReference type="InterPro" id="IPR006048">
    <property type="entry name" value="A-amylase/branching_C"/>
</dbReference>
<comment type="catalytic activity">
    <reaction evidence="1 15">
        <text>Endohydrolysis of (1-&gt;4)-alpha-D-glucosidic linkages in polysaccharides containing three or more (1-&gt;4)-alpha-linked D-glucose units.</text>
        <dbReference type="EC" id="3.2.1.1"/>
    </reaction>
</comment>
<dbReference type="InterPro" id="IPR031319">
    <property type="entry name" value="A-amylase_C"/>
</dbReference>
<evidence type="ECO:0000256" key="9">
    <source>
        <dbReference type="ARBA" id="ARBA00022837"/>
    </source>
</evidence>
<keyword evidence="10" id="KW-1015">Disulfide bond</keyword>
<evidence type="ECO:0000256" key="13">
    <source>
        <dbReference type="ARBA" id="ARBA00023295"/>
    </source>
</evidence>
<evidence type="ECO:0000256" key="3">
    <source>
        <dbReference type="ARBA" id="ARBA00001923"/>
    </source>
</evidence>
<evidence type="ECO:0000313" key="20">
    <source>
        <dbReference type="Proteomes" id="UP001431783"/>
    </source>
</evidence>
<dbReference type="CDD" id="cd11317">
    <property type="entry name" value="AmyAc_bac_euk_AmyA"/>
    <property type="match status" value="1"/>
</dbReference>
<keyword evidence="8 15" id="KW-0378">Hydrolase</keyword>
<dbReference type="Gene3D" id="3.20.20.80">
    <property type="entry name" value="Glycosidases"/>
    <property type="match status" value="1"/>
</dbReference>
<comment type="cofactor">
    <cofactor evidence="3">
        <name>chloride</name>
        <dbReference type="ChEBI" id="CHEBI:17996"/>
    </cofactor>
</comment>
<comment type="subunit">
    <text evidence="5">Monomer.</text>
</comment>
<dbReference type="Gene3D" id="2.60.40.1180">
    <property type="entry name" value="Golgi alpha-mannosidase II"/>
    <property type="match status" value="1"/>
</dbReference>
<keyword evidence="9" id="KW-0106">Calcium</keyword>
<sequence>MFSLTSKSEMLPIIVLVCLGAFSVTAQKDPHFVGDRSTIVHLFEWKWLDIAKECEEFLAPHGYGGVQISPPQECLVVANQGRPWWERYQPTSYQIISRSGNEQEFQEMTRRCNNAGVRIYVDIIMNHMTGMSGNGIAGSSADAGSKSYPSVPYGYNDFHQSCSLNNYNDPNEVRNCELSGLKDLNQGSEYVRGKLVEYLNHLIDLGVAGFRVDAAKHMWPADLSNIYGRTKNLNTQYGFPNNARAFVYQEVIDFGDGAVRREEYTGLGRVCEFRHGTSIGNVFQGHDKLTYLKNWGTGWGFMNSNDAVNFVENHDTQRDGDSRVLNYKNSKPYKMAIAFMLAHPYGQPKVMSGYDFNGHDQGPPQDGSGNLISPKFNGNSCVNGWICEHRWRQIYNMATFRATVKGTDLTNWWSNNDQQIAFCRGDKGFVAFTNGGDINQDLNVCVPEGRYCDVISGEVSNGRCTGKVIEVRGGRAHIQLSSGEDDGVIAIHVNAKL</sequence>
<accession>A0AAW1TTZ9</accession>
<evidence type="ECO:0000313" key="19">
    <source>
        <dbReference type="EMBL" id="KAK9871280.1"/>
    </source>
</evidence>
<protein>
    <recommendedName>
        <fullName evidence="6 15">Alpha-amylase</fullName>
        <ecNumber evidence="6 15">3.2.1.1</ecNumber>
    </recommendedName>
</protein>
<dbReference type="SUPFAM" id="SSF51011">
    <property type="entry name" value="Glycosyl hydrolase domain"/>
    <property type="match status" value="1"/>
</dbReference>
<evidence type="ECO:0000256" key="4">
    <source>
        <dbReference type="ARBA" id="ARBA00008061"/>
    </source>
</evidence>
<dbReference type="PANTHER" id="PTHR43447">
    <property type="entry name" value="ALPHA-AMYLASE"/>
    <property type="match status" value="1"/>
</dbReference>
<evidence type="ECO:0000256" key="2">
    <source>
        <dbReference type="ARBA" id="ARBA00001913"/>
    </source>
</evidence>
<evidence type="ECO:0000256" key="15">
    <source>
        <dbReference type="RuleBase" id="RU361134"/>
    </source>
</evidence>
<evidence type="ECO:0000256" key="6">
    <source>
        <dbReference type="ARBA" id="ARBA00012595"/>
    </source>
</evidence>
<dbReference type="SMART" id="SM00632">
    <property type="entry name" value="Aamy_C"/>
    <property type="match status" value="1"/>
</dbReference>
<dbReference type="Pfam" id="PF02806">
    <property type="entry name" value="Alpha-amylase_C"/>
    <property type="match status" value="1"/>
</dbReference>
<comment type="cofactor">
    <cofactor evidence="2">
        <name>Ca(2+)</name>
        <dbReference type="ChEBI" id="CHEBI:29108"/>
    </cofactor>
</comment>
<evidence type="ECO:0000256" key="12">
    <source>
        <dbReference type="ARBA" id="ARBA00023277"/>
    </source>
</evidence>
<evidence type="ECO:0000256" key="7">
    <source>
        <dbReference type="ARBA" id="ARBA00022723"/>
    </source>
</evidence>
<proteinExistence type="inferred from homology"/>
<evidence type="ECO:0000256" key="8">
    <source>
        <dbReference type="ARBA" id="ARBA00022801"/>
    </source>
</evidence>
<keyword evidence="16" id="KW-0732">Signal</keyword>
<evidence type="ECO:0000256" key="10">
    <source>
        <dbReference type="ARBA" id="ARBA00023157"/>
    </source>
</evidence>
<feature type="domain" description="Glycosyl hydrolase family 13 catalytic" evidence="18">
    <location>
        <begin position="37"/>
        <end position="401"/>
    </location>
</feature>
<dbReference type="InterPro" id="IPR006047">
    <property type="entry name" value="GH13_cat_dom"/>
</dbReference>
<dbReference type="SUPFAM" id="SSF51445">
    <property type="entry name" value="(Trans)glycosidases"/>
    <property type="match status" value="1"/>
</dbReference>
<dbReference type="GO" id="GO:0005975">
    <property type="term" value="P:carbohydrate metabolic process"/>
    <property type="evidence" value="ECO:0007669"/>
    <property type="project" value="InterPro"/>
</dbReference>
<name>A0AAW1TTZ9_9CUCU</name>
<dbReference type="PRINTS" id="PR00110">
    <property type="entry name" value="ALPHAAMYLASE"/>
</dbReference>
<dbReference type="GO" id="GO:0004556">
    <property type="term" value="F:alpha-amylase activity"/>
    <property type="evidence" value="ECO:0007669"/>
    <property type="project" value="UniProtKB-UniRule"/>
</dbReference>
<keyword evidence="13 15" id="KW-0326">Glycosidase</keyword>
<comment type="caution">
    <text evidence="19">The sequence shown here is derived from an EMBL/GenBank/DDBJ whole genome shotgun (WGS) entry which is preliminary data.</text>
</comment>
<reference evidence="19 20" key="1">
    <citation type="submission" date="2023-03" db="EMBL/GenBank/DDBJ databases">
        <title>Genome insight into feeding habits of ladybird beetles.</title>
        <authorList>
            <person name="Li H.-S."/>
            <person name="Huang Y.-H."/>
            <person name="Pang H."/>
        </authorList>
    </citation>
    <scope>NUCLEOTIDE SEQUENCE [LARGE SCALE GENOMIC DNA]</scope>
    <source>
        <strain evidence="19">SYSU_2023b</strain>
        <tissue evidence="19">Whole body</tissue>
    </source>
</reference>
<feature type="signal peptide" evidence="16">
    <location>
        <begin position="1"/>
        <end position="26"/>
    </location>
</feature>
<evidence type="ECO:0000256" key="16">
    <source>
        <dbReference type="SAM" id="SignalP"/>
    </source>
</evidence>
<dbReference type="SMART" id="SM00642">
    <property type="entry name" value="Aamy"/>
    <property type="match status" value="1"/>
</dbReference>
<keyword evidence="20" id="KW-1185">Reference proteome</keyword>
<feature type="domain" description="Alpha-amylase C-terminal" evidence="17">
    <location>
        <begin position="410"/>
        <end position="496"/>
    </location>
</feature>
<evidence type="ECO:0000256" key="5">
    <source>
        <dbReference type="ARBA" id="ARBA00011245"/>
    </source>
</evidence>
<dbReference type="EC" id="3.2.1.1" evidence="6 15"/>
<dbReference type="InterPro" id="IPR006046">
    <property type="entry name" value="Alpha_amylase"/>
</dbReference>
<dbReference type="Pfam" id="PF00128">
    <property type="entry name" value="Alpha-amylase"/>
    <property type="match status" value="1"/>
</dbReference>
<gene>
    <name evidence="19" type="ORF">WA026_011550</name>
</gene>
<dbReference type="EMBL" id="JARQZJ010000005">
    <property type="protein sequence ID" value="KAK9871280.1"/>
    <property type="molecule type" value="Genomic_DNA"/>
</dbReference>
<organism evidence="19 20">
    <name type="scientific">Henosepilachna vigintioctopunctata</name>
    <dbReference type="NCBI Taxonomy" id="420089"/>
    <lineage>
        <taxon>Eukaryota</taxon>
        <taxon>Metazoa</taxon>
        <taxon>Ecdysozoa</taxon>
        <taxon>Arthropoda</taxon>
        <taxon>Hexapoda</taxon>
        <taxon>Insecta</taxon>
        <taxon>Pterygota</taxon>
        <taxon>Neoptera</taxon>
        <taxon>Endopterygota</taxon>
        <taxon>Coleoptera</taxon>
        <taxon>Polyphaga</taxon>
        <taxon>Cucujiformia</taxon>
        <taxon>Coccinelloidea</taxon>
        <taxon>Coccinellidae</taxon>
        <taxon>Epilachninae</taxon>
        <taxon>Epilachnini</taxon>
        <taxon>Henosepilachna</taxon>
    </lineage>
</organism>
<keyword evidence="7" id="KW-0479">Metal-binding</keyword>
<evidence type="ECO:0000259" key="18">
    <source>
        <dbReference type="SMART" id="SM00642"/>
    </source>
</evidence>
<dbReference type="AlphaFoldDB" id="A0AAW1TTZ9"/>
<dbReference type="Proteomes" id="UP001431783">
    <property type="component" value="Unassembled WGS sequence"/>
</dbReference>
<evidence type="ECO:0000256" key="14">
    <source>
        <dbReference type="RuleBase" id="RU003615"/>
    </source>
</evidence>
<evidence type="ECO:0000256" key="11">
    <source>
        <dbReference type="ARBA" id="ARBA00023214"/>
    </source>
</evidence>
<dbReference type="GO" id="GO:0046872">
    <property type="term" value="F:metal ion binding"/>
    <property type="evidence" value="ECO:0007669"/>
    <property type="project" value="UniProtKB-KW"/>
</dbReference>
<keyword evidence="12 15" id="KW-0119">Carbohydrate metabolism</keyword>
<keyword evidence="11" id="KW-0868">Chloride</keyword>